<feature type="compositionally biased region" description="Basic and acidic residues" evidence="1">
    <location>
        <begin position="97"/>
        <end position="107"/>
    </location>
</feature>
<gene>
    <name evidence="2" type="ORF">GLOINDRAFT_31317</name>
</gene>
<feature type="region of interest" description="Disordered" evidence="1">
    <location>
        <begin position="128"/>
        <end position="149"/>
    </location>
</feature>
<evidence type="ECO:0000313" key="2">
    <source>
        <dbReference type="EMBL" id="ESA08772.1"/>
    </source>
</evidence>
<feature type="region of interest" description="Disordered" evidence="1">
    <location>
        <begin position="1"/>
        <end position="107"/>
    </location>
</feature>
<feature type="compositionally biased region" description="Low complexity" evidence="1">
    <location>
        <begin position="10"/>
        <end position="32"/>
    </location>
</feature>
<reference evidence="2" key="1">
    <citation type="submission" date="2013-07" db="EMBL/GenBank/DDBJ databases">
        <title>The genome of an arbuscular mycorrhizal fungus provides insights into the evolution of the oldest plant symbiosis.</title>
        <authorList>
            <consortium name="DOE Joint Genome Institute"/>
            <person name="Tisserant E."/>
            <person name="Malbreil M."/>
            <person name="Kuo A."/>
            <person name="Kohler A."/>
            <person name="Symeonidi A."/>
            <person name="Balestrini R."/>
            <person name="Charron P."/>
            <person name="Duensing N."/>
            <person name="Frei-dit-Frey N."/>
            <person name="Gianinazzi-Pearson V."/>
            <person name="Gilbert B."/>
            <person name="Handa Y."/>
            <person name="Hijri M."/>
            <person name="Kaul R."/>
            <person name="Kawaguchi M."/>
            <person name="Krajinski F."/>
            <person name="Lammers P."/>
            <person name="Lapierre D."/>
            <person name="Masclaux F.G."/>
            <person name="Murat C."/>
            <person name="Morin E."/>
            <person name="Ndikumana S."/>
            <person name="Pagni M."/>
            <person name="Petitpierre D."/>
            <person name="Requena N."/>
            <person name="Rosikiewicz P."/>
            <person name="Riley R."/>
            <person name="Saito K."/>
            <person name="San Clemente H."/>
            <person name="Shapiro H."/>
            <person name="van Tuinen D."/>
            <person name="Becard G."/>
            <person name="Bonfante P."/>
            <person name="Paszkowski U."/>
            <person name="Shachar-Hill Y."/>
            <person name="Young J.P."/>
            <person name="Sanders I.R."/>
            <person name="Henrissat B."/>
            <person name="Rensing S.A."/>
            <person name="Grigoriev I.V."/>
            <person name="Corradi N."/>
            <person name="Roux C."/>
            <person name="Martin F."/>
        </authorList>
    </citation>
    <scope>NUCLEOTIDE SEQUENCE</scope>
    <source>
        <strain evidence="2">DAOM 197198</strain>
    </source>
</reference>
<dbReference type="HOGENOM" id="CLU_1579354_0_0_1"/>
<proteinExistence type="predicted"/>
<dbReference type="EMBL" id="KI288830">
    <property type="protein sequence ID" value="ESA08772.1"/>
    <property type="molecule type" value="Genomic_DNA"/>
</dbReference>
<evidence type="ECO:0000256" key="1">
    <source>
        <dbReference type="SAM" id="MobiDB-lite"/>
    </source>
</evidence>
<sequence length="169" mass="19142">MSYRQDPRDQYYNNNGFGNQYQGYTDGYQQGQLPSNPRMQNDGYRPPLRNPYSSPNPNIKGPSQGRTPDDDDSESVVSSIYSQPSVAGFTPSNNMRYHQEQPLETTEPRRQSLLYNEYEYPYPPSPFAASTNTHNSATGLTTGSSQQGVPLIDQNENNYILFTKYTTTI</sequence>
<organism evidence="2">
    <name type="scientific">Rhizophagus irregularis (strain DAOM 181602 / DAOM 197198 / MUCL 43194)</name>
    <name type="common">Arbuscular mycorrhizal fungus</name>
    <name type="synonym">Glomus intraradices</name>
    <dbReference type="NCBI Taxonomy" id="747089"/>
    <lineage>
        <taxon>Eukaryota</taxon>
        <taxon>Fungi</taxon>
        <taxon>Fungi incertae sedis</taxon>
        <taxon>Mucoromycota</taxon>
        <taxon>Glomeromycotina</taxon>
        <taxon>Glomeromycetes</taxon>
        <taxon>Glomerales</taxon>
        <taxon>Glomeraceae</taxon>
        <taxon>Rhizophagus</taxon>
    </lineage>
</organism>
<dbReference type="VEuPathDB" id="FungiDB:RhiirFUN_011011"/>
<feature type="compositionally biased region" description="Polar residues" evidence="1">
    <location>
        <begin position="80"/>
        <end position="96"/>
    </location>
</feature>
<dbReference type="STRING" id="747089.U9TMU6"/>
<accession>U9TMU6</accession>
<dbReference type="AlphaFoldDB" id="U9TMU6"/>
<protein>
    <submittedName>
        <fullName evidence="2">Uncharacterized protein</fullName>
    </submittedName>
</protein>
<name>U9TMU6_RHIID</name>